<protein>
    <recommendedName>
        <fullName evidence="2">Phospholipid scramblase</fullName>
    </recommendedName>
</protein>
<evidence type="ECO:0000256" key="2">
    <source>
        <dbReference type="RuleBase" id="RU363116"/>
    </source>
</evidence>
<proteinExistence type="inferred from homology"/>
<dbReference type="InterPro" id="IPR005552">
    <property type="entry name" value="Scramblase"/>
</dbReference>
<dbReference type="Pfam" id="PF03803">
    <property type="entry name" value="Scramblase"/>
    <property type="match status" value="1"/>
</dbReference>
<evidence type="ECO:0000256" key="1">
    <source>
        <dbReference type="ARBA" id="ARBA00005350"/>
    </source>
</evidence>
<evidence type="ECO:0000313" key="3">
    <source>
        <dbReference type="EMBL" id="CAD9678991.1"/>
    </source>
</evidence>
<sequence>MEVLAQSLALPYEVKNKYRLAGVPADKNLKSHPHDGNGWEPTGDELQQLPELFTAREQSSFCHRVLMTCLGARQIRALSMHYAGPGQPDRYIQDKPCRCGGWICCPTTSTIFEKGTSADPEAKVMIGRVQEDFIFGKNCCLRYLQCCCKCTYYNNIETVNPETKSLEEKYKLVVNLCCCGRTNNCCGGTCCKNDAVFDIVDKDGKVAAHLQKTYAPTTGAGACCRMCCQFSNYMVSFPEGASEEERVLIVASVLQAEYMFFEGDDN</sequence>
<dbReference type="GO" id="GO:0017128">
    <property type="term" value="F:phospholipid scramblase activity"/>
    <property type="evidence" value="ECO:0007669"/>
    <property type="project" value="InterPro"/>
</dbReference>
<name>A0A7S2WC57_9STRA</name>
<gene>
    <name evidence="3" type="ORF">QSP1433_LOCUS6381</name>
</gene>
<reference evidence="3" key="1">
    <citation type="submission" date="2021-01" db="EMBL/GenBank/DDBJ databases">
        <authorList>
            <person name="Corre E."/>
            <person name="Pelletier E."/>
            <person name="Niang G."/>
            <person name="Scheremetjew M."/>
            <person name="Finn R."/>
            <person name="Kale V."/>
            <person name="Holt S."/>
            <person name="Cochrane G."/>
            <person name="Meng A."/>
            <person name="Brown T."/>
            <person name="Cohen L."/>
        </authorList>
    </citation>
    <scope>NUCLEOTIDE SEQUENCE</scope>
    <source>
        <strain evidence="3">NY070348D</strain>
    </source>
</reference>
<dbReference type="AlphaFoldDB" id="A0A7S2WC57"/>
<comment type="similarity">
    <text evidence="1 2">Belongs to the phospholipid scramblase family.</text>
</comment>
<dbReference type="EMBL" id="HBHK01010214">
    <property type="protein sequence ID" value="CAD9678991.1"/>
    <property type="molecule type" value="Transcribed_RNA"/>
</dbReference>
<accession>A0A7S2WC57</accession>
<organism evidence="3">
    <name type="scientific">Mucochytrium quahogii</name>
    <dbReference type="NCBI Taxonomy" id="96639"/>
    <lineage>
        <taxon>Eukaryota</taxon>
        <taxon>Sar</taxon>
        <taxon>Stramenopiles</taxon>
        <taxon>Bigyra</taxon>
        <taxon>Labyrinthulomycetes</taxon>
        <taxon>Thraustochytrida</taxon>
        <taxon>Thraustochytriidae</taxon>
        <taxon>Mucochytrium</taxon>
    </lineage>
</organism>